<dbReference type="Proteomes" id="UP001419268">
    <property type="component" value="Unassembled WGS sequence"/>
</dbReference>
<dbReference type="AlphaFoldDB" id="A0AAP0NLP8"/>
<dbReference type="EMBL" id="JBBNAG010000008">
    <property type="protein sequence ID" value="KAK9111443.1"/>
    <property type="molecule type" value="Genomic_DNA"/>
</dbReference>
<comment type="caution">
    <text evidence="1">The sequence shown here is derived from an EMBL/GenBank/DDBJ whole genome shotgun (WGS) entry which is preliminary data.</text>
</comment>
<dbReference type="SUPFAM" id="SSF52058">
    <property type="entry name" value="L domain-like"/>
    <property type="match status" value="1"/>
</dbReference>
<dbReference type="InterPro" id="IPR001611">
    <property type="entry name" value="Leu-rich_rpt"/>
</dbReference>
<evidence type="ECO:0000313" key="2">
    <source>
        <dbReference type="Proteomes" id="UP001419268"/>
    </source>
</evidence>
<sequence length="122" mass="13946">MEWSVGSIKVVEYHYTKLSSESFCNPLRRLRRISRIQCVSSCWNDRENLDLSHNSISVMDLSGQILNSLQFYSSLQNLDLSRNSISGAVLPISVTGYLRSSIQVKARMRVRGFELYASVFSF</sequence>
<dbReference type="Pfam" id="PF00560">
    <property type="entry name" value="LRR_1"/>
    <property type="match status" value="1"/>
</dbReference>
<protein>
    <submittedName>
        <fullName evidence="1">Uncharacterized protein</fullName>
    </submittedName>
</protein>
<name>A0AAP0NLP8_9MAGN</name>
<evidence type="ECO:0000313" key="1">
    <source>
        <dbReference type="EMBL" id="KAK9111443.1"/>
    </source>
</evidence>
<proteinExistence type="predicted"/>
<accession>A0AAP0NLP8</accession>
<organism evidence="1 2">
    <name type="scientific">Stephania cephalantha</name>
    <dbReference type="NCBI Taxonomy" id="152367"/>
    <lineage>
        <taxon>Eukaryota</taxon>
        <taxon>Viridiplantae</taxon>
        <taxon>Streptophyta</taxon>
        <taxon>Embryophyta</taxon>
        <taxon>Tracheophyta</taxon>
        <taxon>Spermatophyta</taxon>
        <taxon>Magnoliopsida</taxon>
        <taxon>Ranunculales</taxon>
        <taxon>Menispermaceae</taxon>
        <taxon>Menispermoideae</taxon>
        <taxon>Cissampelideae</taxon>
        <taxon>Stephania</taxon>
    </lineage>
</organism>
<gene>
    <name evidence="1" type="ORF">Scep_018962</name>
</gene>
<dbReference type="Gene3D" id="3.80.10.10">
    <property type="entry name" value="Ribonuclease Inhibitor"/>
    <property type="match status" value="1"/>
</dbReference>
<keyword evidence="2" id="KW-1185">Reference proteome</keyword>
<reference evidence="1 2" key="1">
    <citation type="submission" date="2024-01" db="EMBL/GenBank/DDBJ databases">
        <title>Genome assemblies of Stephania.</title>
        <authorList>
            <person name="Yang L."/>
        </authorList>
    </citation>
    <scope>NUCLEOTIDE SEQUENCE [LARGE SCALE GENOMIC DNA]</scope>
    <source>
        <strain evidence="1">JXDWG</strain>
        <tissue evidence="1">Leaf</tissue>
    </source>
</reference>
<dbReference type="InterPro" id="IPR032675">
    <property type="entry name" value="LRR_dom_sf"/>
</dbReference>